<proteinExistence type="predicted"/>
<evidence type="ECO:0000313" key="3">
    <source>
        <dbReference type="Proteomes" id="UP000192578"/>
    </source>
</evidence>
<dbReference type="Proteomes" id="UP000192578">
    <property type="component" value="Unassembled WGS sequence"/>
</dbReference>
<feature type="transmembrane region" description="Helical" evidence="1">
    <location>
        <begin position="189"/>
        <end position="216"/>
    </location>
</feature>
<gene>
    <name evidence="2" type="ORF">BV898_02788</name>
</gene>
<organism evidence="2 3">
    <name type="scientific">Hypsibius exemplaris</name>
    <name type="common">Freshwater tardigrade</name>
    <dbReference type="NCBI Taxonomy" id="2072580"/>
    <lineage>
        <taxon>Eukaryota</taxon>
        <taxon>Metazoa</taxon>
        <taxon>Ecdysozoa</taxon>
        <taxon>Tardigrada</taxon>
        <taxon>Eutardigrada</taxon>
        <taxon>Parachela</taxon>
        <taxon>Hypsibioidea</taxon>
        <taxon>Hypsibiidae</taxon>
        <taxon>Hypsibius</taxon>
    </lineage>
</organism>
<keyword evidence="1" id="KW-1133">Transmembrane helix</keyword>
<keyword evidence="3" id="KW-1185">Reference proteome</keyword>
<dbReference type="OrthoDB" id="10633203at2759"/>
<keyword evidence="1" id="KW-0472">Membrane</keyword>
<feature type="transmembrane region" description="Helical" evidence="1">
    <location>
        <begin position="303"/>
        <end position="325"/>
    </location>
</feature>
<feature type="transmembrane region" description="Helical" evidence="1">
    <location>
        <begin position="270"/>
        <end position="291"/>
    </location>
</feature>
<feature type="transmembrane region" description="Helical" evidence="1">
    <location>
        <begin position="75"/>
        <end position="101"/>
    </location>
</feature>
<evidence type="ECO:0000256" key="1">
    <source>
        <dbReference type="SAM" id="Phobius"/>
    </source>
</evidence>
<protein>
    <recommendedName>
        <fullName evidence="4">Gustatory receptor</fullName>
    </recommendedName>
</protein>
<dbReference type="EMBL" id="MTYJ01000012">
    <property type="protein sequence ID" value="OQV23341.1"/>
    <property type="molecule type" value="Genomic_DNA"/>
</dbReference>
<accession>A0A1W0X7V8</accession>
<comment type="caution">
    <text evidence="2">The sequence shown here is derived from an EMBL/GenBank/DDBJ whole genome shotgun (WGS) entry which is preliminary data.</text>
</comment>
<sequence length="438" mass="49773">MDPNPAFLQTRVLKLFGFFPLSFDRKSGGPHGSRCVLQSFLTCLGACLLLGNCACCCLQFVWTVAILLIENGGNFLLKLFVVLPLLTDSARPFLVLFIVFTQRRRLQTFYRKVADFVTTAFPDLIVRRRLLRRWRLYSVCLFVVTQTLQQGTFFWSQQVVFSISPSMNFTTDNALSPFQTKLTVWKMSLIWFLFPITNSILSQQVMVLVMVLSLALSESLRSLNSTIKAAKEDCLVVFGKNWNDFTEELTGWKKRNWDALAFCELLNDHFSMILFIIYGLNFATILGYAANIVVNLRPAWDSYLFYGLACLEYSLFNTVLFIPLVRVYEESLEVSSNMQQLINSSEEYLQDTKQGRVLLNSMVRFESASRHRVCLFSGAKLLYFSRGFIIGTCTLALSLFVVAKEMLDSELRGNSNAGSHVINSIYQASVIAKSNSTL</sequence>
<feature type="transmembrane region" description="Helical" evidence="1">
    <location>
        <begin position="44"/>
        <end position="69"/>
    </location>
</feature>
<keyword evidence="1" id="KW-0812">Transmembrane</keyword>
<evidence type="ECO:0000313" key="2">
    <source>
        <dbReference type="EMBL" id="OQV23341.1"/>
    </source>
</evidence>
<evidence type="ECO:0008006" key="4">
    <source>
        <dbReference type="Google" id="ProtNLM"/>
    </source>
</evidence>
<reference evidence="3" key="1">
    <citation type="submission" date="2017-01" db="EMBL/GenBank/DDBJ databases">
        <title>Comparative genomics of anhydrobiosis in the tardigrade Hypsibius dujardini.</title>
        <authorList>
            <person name="Yoshida Y."/>
            <person name="Koutsovoulos G."/>
            <person name="Laetsch D."/>
            <person name="Stevens L."/>
            <person name="Kumar S."/>
            <person name="Horikawa D."/>
            <person name="Ishino K."/>
            <person name="Komine S."/>
            <person name="Tomita M."/>
            <person name="Blaxter M."/>
            <person name="Arakawa K."/>
        </authorList>
    </citation>
    <scope>NUCLEOTIDE SEQUENCE [LARGE SCALE GENOMIC DNA]</scope>
    <source>
        <strain evidence="3">Z151</strain>
    </source>
</reference>
<name>A0A1W0X7V8_HYPEX</name>
<feature type="transmembrane region" description="Helical" evidence="1">
    <location>
        <begin position="383"/>
        <end position="403"/>
    </location>
</feature>
<dbReference type="AlphaFoldDB" id="A0A1W0X7V8"/>